<evidence type="ECO:0000313" key="2">
    <source>
        <dbReference type="EMBL" id="PWQ92236.1"/>
    </source>
</evidence>
<proteinExistence type="predicted"/>
<dbReference type="InterPro" id="IPR036005">
    <property type="entry name" value="Creatinase/aminopeptidase-like"/>
</dbReference>
<keyword evidence="2" id="KW-0031">Aminopeptidase</keyword>
<comment type="caution">
    <text evidence="2">The sequence shown here is derived from an EMBL/GenBank/DDBJ whole genome shotgun (WGS) entry which is preliminary data.</text>
</comment>
<dbReference type="Gene3D" id="3.40.350.10">
    <property type="entry name" value="Creatinase/prolidase N-terminal domain"/>
    <property type="match status" value="1"/>
</dbReference>
<feature type="domain" description="Peptidase M24" evidence="1">
    <location>
        <begin position="177"/>
        <end position="385"/>
    </location>
</feature>
<organism evidence="2 3">
    <name type="scientific">Leucothrix pacifica</name>
    <dbReference type="NCBI Taxonomy" id="1247513"/>
    <lineage>
        <taxon>Bacteria</taxon>
        <taxon>Pseudomonadati</taxon>
        <taxon>Pseudomonadota</taxon>
        <taxon>Gammaproteobacteria</taxon>
        <taxon>Thiotrichales</taxon>
        <taxon>Thiotrichaceae</taxon>
        <taxon>Leucothrix</taxon>
    </lineage>
</organism>
<dbReference type="GO" id="GO:0004177">
    <property type="term" value="F:aminopeptidase activity"/>
    <property type="evidence" value="ECO:0007669"/>
    <property type="project" value="UniProtKB-KW"/>
</dbReference>
<keyword evidence="3" id="KW-1185">Reference proteome</keyword>
<gene>
    <name evidence="2" type="ORF">DKW60_22225</name>
</gene>
<dbReference type="SUPFAM" id="SSF53092">
    <property type="entry name" value="Creatinase/prolidase N-terminal domain"/>
    <property type="match status" value="1"/>
</dbReference>
<evidence type="ECO:0000313" key="3">
    <source>
        <dbReference type="Proteomes" id="UP000245539"/>
    </source>
</evidence>
<dbReference type="Proteomes" id="UP000245539">
    <property type="component" value="Unassembled WGS sequence"/>
</dbReference>
<keyword evidence="2" id="KW-0378">Hydrolase</keyword>
<dbReference type="OrthoDB" id="9803194at2"/>
<dbReference type="Gene3D" id="3.90.230.10">
    <property type="entry name" value="Creatinase/methionine aminopeptidase superfamily"/>
    <property type="match status" value="1"/>
</dbReference>
<dbReference type="PANTHER" id="PTHR46112">
    <property type="entry name" value="AMINOPEPTIDASE"/>
    <property type="match status" value="1"/>
</dbReference>
<name>A0A317C0Q5_9GAMM</name>
<reference evidence="2 3" key="1">
    <citation type="submission" date="2018-05" db="EMBL/GenBank/DDBJ databases">
        <title>Leucothrix arctica sp. nov., isolated from Arctic seawater.</title>
        <authorList>
            <person name="Choi A."/>
            <person name="Baek K."/>
        </authorList>
    </citation>
    <scope>NUCLEOTIDE SEQUENCE [LARGE SCALE GENOMIC DNA]</scope>
    <source>
        <strain evidence="2 3">JCM 18388</strain>
    </source>
</reference>
<sequence length="402" mass="45321">MVNDDDWSDLAQFHPMPEIDHQRLHSYRSNRLKNELVKADAALCIMFNPISMRYAVNYRNYALFQSHIPTTYLFYPQQGPVVAFGAYEPDPQGFELRHGRPVTYFDGGDVLVAAAEALADDVVNFLSEIGTDNRRVAVEYVTPAITQALERRGLEVIDGVMISEHARVIKSADEIACMRWSIAVAELGISKLKQAIKPGVSELQLWALLNYTSLANNGDWHDGRMLASGPRINPWLQEASPRKLESGDLVGFDTDMVGPMGYFADISRTFHCGPAKPTLRQKQLYRLAVEEITFNMNLVKPGIGLREFQQLAWPVPEEFQANAYTCVAHAVGMCDEYPQIKHIFRMENPYDCQLEAGMVMCIESYIGAQGERDGVKLEQQVLVTDTGYELLTNYPFEPDLLE</sequence>
<evidence type="ECO:0000259" key="1">
    <source>
        <dbReference type="Pfam" id="PF00557"/>
    </source>
</evidence>
<dbReference type="InterPro" id="IPR000994">
    <property type="entry name" value="Pept_M24"/>
</dbReference>
<dbReference type="EMBL" id="QGKM01000108">
    <property type="protein sequence ID" value="PWQ92236.1"/>
    <property type="molecule type" value="Genomic_DNA"/>
</dbReference>
<keyword evidence="2" id="KW-0645">Protease</keyword>
<protein>
    <submittedName>
        <fullName evidence="2">Aminopeptidase</fullName>
    </submittedName>
</protein>
<dbReference type="CDD" id="cd01066">
    <property type="entry name" value="APP_MetAP"/>
    <property type="match status" value="1"/>
</dbReference>
<dbReference type="AlphaFoldDB" id="A0A317C0Q5"/>
<accession>A0A317C0Q5</accession>
<dbReference type="Pfam" id="PF00557">
    <property type="entry name" value="Peptidase_M24"/>
    <property type="match status" value="1"/>
</dbReference>
<dbReference type="SUPFAM" id="SSF55920">
    <property type="entry name" value="Creatinase/aminopeptidase"/>
    <property type="match status" value="1"/>
</dbReference>
<dbReference type="PANTHER" id="PTHR46112:SF2">
    <property type="entry name" value="XAA-PRO AMINOPEPTIDASE P-RELATED"/>
    <property type="match status" value="1"/>
</dbReference>
<dbReference type="InterPro" id="IPR050659">
    <property type="entry name" value="Peptidase_M24B"/>
</dbReference>
<dbReference type="InterPro" id="IPR029149">
    <property type="entry name" value="Creatin/AminoP/Spt16_N"/>
</dbReference>